<dbReference type="Pfam" id="PF02171">
    <property type="entry name" value="Piwi"/>
    <property type="match status" value="1"/>
</dbReference>
<gene>
    <name evidence="2" type="ORF">OCU04_008535</name>
</gene>
<dbReference type="InterPro" id="IPR036397">
    <property type="entry name" value="RNaseH_sf"/>
</dbReference>
<comment type="caution">
    <text evidence="2">The sequence shown here is derived from an EMBL/GenBank/DDBJ whole genome shotgun (WGS) entry which is preliminary data.</text>
</comment>
<dbReference type="PROSITE" id="PS50822">
    <property type="entry name" value="PIWI"/>
    <property type="match status" value="1"/>
</dbReference>
<keyword evidence="3" id="KW-1185">Reference proteome</keyword>
<organism evidence="2 3">
    <name type="scientific">Sclerotinia nivalis</name>
    <dbReference type="NCBI Taxonomy" id="352851"/>
    <lineage>
        <taxon>Eukaryota</taxon>
        <taxon>Fungi</taxon>
        <taxon>Dikarya</taxon>
        <taxon>Ascomycota</taxon>
        <taxon>Pezizomycotina</taxon>
        <taxon>Leotiomycetes</taxon>
        <taxon>Helotiales</taxon>
        <taxon>Sclerotiniaceae</taxon>
        <taxon>Sclerotinia</taxon>
    </lineage>
</organism>
<dbReference type="OrthoDB" id="10252740at2759"/>
<dbReference type="Gene3D" id="3.30.420.10">
    <property type="entry name" value="Ribonuclease H-like superfamily/Ribonuclease H"/>
    <property type="match status" value="1"/>
</dbReference>
<dbReference type="InterPro" id="IPR003165">
    <property type="entry name" value="Piwi"/>
</dbReference>
<dbReference type="SUPFAM" id="SSF53098">
    <property type="entry name" value="Ribonuclease H-like"/>
    <property type="match status" value="1"/>
</dbReference>
<proteinExistence type="predicted"/>
<sequence>MIMGADVTHPKAGDDGCPSMAGVVATVDQQKIHYLASARLQDSNTEYIANLEDMVVDRLKDYFSFSGSAPGHIMFYRDGVSESQYGMVHDEELPQIKAACERFKPIWMEWDPGNNVIETWNPLITVLVVGKRHHTRFYPEISKLHNDINCPAGLVVDKEIVNPNRTSFYLQNHHSPLGTARSSHYVIIKNESKYTVEELQEITNKICHTGSRATVALSVCTPALYADILCNRLRCYMYPASNGGIRIPTGDSAARLLAFDVLSLG</sequence>
<feature type="domain" description="Piwi" evidence="1">
    <location>
        <begin position="1"/>
        <end position="238"/>
    </location>
</feature>
<dbReference type="PANTHER" id="PTHR22891">
    <property type="entry name" value="EUKARYOTIC TRANSLATION INITIATION FACTOR 2C"/>
    <property type="match status" value="1"/>
</dbReference>
<evidence type="ECO:0000313" key="3">
    <source>
        <dbReference type="Proteomes" id="UP001152300"/>
    </source>
</evidence>
<dbReference type="SMART" id="SM00950">
    <property type="entry name" value="Piwi"/>
    <property type="match status" value="1"/>
</dbReference>
<dbReference type="GO" id="GO:0003676">
    <property type="term" value="F:nucleic acid binding"/>
    <property type="evidence" value="ECO:0007669"/>
    <property type="project" value="InterPro"/>
</dbReference>
<evidence type="ECO:0000313" key="2">
    <source>
        <dbReference type="EMBL" id="KAJ8063305.1"/>
    </source>
</evidence>
<protein>
    <recommendedName>
        <fullName evidence="1">Piwi domain-containing protein</fullName>
    </recommendedName>
</protein>
<accession>A0A9X0AI95</accession>
<dbReference type="Proteomes" id="UP001152300">
    <property type="component" value="Unassembled WGS sequence"/>
</dbReference>
<evidence type="ECO:0000259" key="1">
    <source>
        <dbReference type="PROSITE" id="PS50822"/>
    </source>
</evidence>
<reference evidence="2" key="1">
    <citation type="submission" date="2022-11" db="EMBL/GenBank/DDBJ databases">
        <title>Genome Resource of Sclerotinia nivalis Strain SnTB1, a Plant Pathogen Isolated from American Ginseng.</title>
        <authorList>
            <person name="Fan S."/>
        </authorList>
    </citation>
    <scope>NUCLEOTIDE SEQUENCE</scope>
    <source>
        <strain evidence="2">SnTB1</strain>
    </source>
</reference>
<name>A0A9X0AI95_9HELO</name>
<dbReference type="AlphaFoldDB" id="A0A9X0AI95"/>
<dbReference type="InterPro" id="IPR012337">
    <property type="entry name" value="RNaseH-like_sf"/>
</dbReference>
<dbReference type="EMBL" id="JAPEIS010000009">
    <property type="protein sequence ID" value="KAJ8063305.1"/>
    <property type="molecule type" value="Genomic_DNA"/>
</dbReference>